<dbReference type="InterPro" id="IPR025521">
    <property type="entry name" value="Neprosin_propep"/>
</dbReference>
<dbReference type="PANTHER" id="PTHR31589">
    <property type="entry name" value="PROTEIN, PUTATIVE (DUF239)-RELATED-RELATED"/>
    <property type="match status" value="1"/>
</dbReference>
<dbReference type="PANTHER" id="PTHR31589:SF223">
    <property type="entry name" value="PROTEIN, PUTATIVE (DUF239)-RELATED"/>
    <property type="match status" value="1"/>
</dbReference>
<dbReference type="InterPro" id="IPR004314">
    <property type="entry name" value="Neprosin"/>
</dbReference>
<keyword evidence="3" id="KW-1185">Reference proteome</keyword>
<dbReference type="OrthoDB" id="1858978at2759"/>
<dbReference type="Pfam" id="PF03080">
    <property type="entry name" value="Neprosin"/>
    <property type="match status" value="1"/>
</dbReference>
<feature type="signal peptide" evidence="1">
    <location>
        <begin position="1"/>
        <end position="17"/>
    </location>
</feature>
<dbReference type="KEGG" id="cam:113785462"/>
<organism evidence="3 4">
    <name type="scientific">Cicer arietinum</name>
    <name type="common">Chickpea</name>
    <name type="synonym">Garbanzo</name>
    <dbReference type="NCBI Taxonomy" id="3827"/>
    <lineage>
        <taxon>Eukaryota</taxon>
        <taxon>Viridiplantae</taxon>
        <taxon>Streptophyta</taxon>
        <taxon>Embryophyta</taxon>
        <taxon>Tracheophyta</taxon>
        <taxon>Spermatophyta</taxon>
        <taxon>Magnoliopsida</taxon>
        <taxon>eudicotyledons</taxon>
        <taxon>Gunneridae</taxon>
        <taxon>Pentapetalae</taxon>
        <taxon>rosids</taxon>
        <taxon>fabids</taxon>
        <taxon>Fabales</taxon>
        <taxon>Fabaceae</taxon>
        <taxon>Papilionoideae</taxon>
        <taxon>50 kb inversion clade</taxon>
        <taxon>NPAAA clade</taxon>
        <taxon>Hologalegina</taxon>
        <taxon>IRL clade</taxon>
        <taxon>Cicereae</taxon>
        <taxon>Cicer</taxon>
    </lineage>
</organism>
<dbReference type="STRING" id="3827.A0A3Q7X1V5"/>
<feature type="domain" description="Neprosin PEP catalytic" evidence="2">
    <location>
        <begin position="133"/>
        <end position="387"/>
    </location>
</feature>
<protein>
    <submittedName>
        <fullName evidence="4">Uncharacterized protein LOC113785462</fullName>
    </submittedName>
</protein>
<dbReference type="PROSITE" id="PS52045">
    <property type="entry name" value="NEPROSIN_PEP_CD"/>
    <property type="match status" value="1"/>
</dbReference>
<evidence type="ECO:0000313" key="3">
    <source>
        <dbReference type="Proteomes" id="UP000087171"/>
    </source>
</evidence>
<evidence type="ECO:0000313" key="4">
    <source>
        <dbReference type="RefSeq" id="XP_027187739.1"/>
    </source>
</evidence>
<evidence type="ECO:0000259" key="2">
    <source>
        <dbReference type="PROSITE" id="PS52045"/>
    </source>
</evidence>
<accession>A0A3Q7X1V5</accession>
<dbReference type="Proteomes" id="UP000087171">
    <property type="component" value="Chromosome Ca2"/>
</dbReference>
<proteinExistence type="predicted"/>
<dbReference type="RefSeq" id="XP_027187739.1">
    <property type="nucleotide sequence ID" value="XM_027331938.1"/>
</dbReference>
<reference evidence="4" key="2">
    <citation type="submission" date="2025-08" db="UniProtKB">
        <authorList>
            <consortium name="RefSeq"/>
        </authorList>
    </citation>
    <scope>IDENTIFICATION</scope>
    <source>
        <tissue evidence="4">Etiolated seedlings</tissue>
    </source>
</reference>
<dbReference type="Pfam" id="PF14365">
    <property type="entry name" value="Neprosin_AP"/>
    <property type="match status" value="1"/>
</dbReference>
<feature type="chain" id="PRO_5018581180" evidence="1">
    <location>
        <begin position="18"/>
        <end position="388"/>
    </location>
</feature>
<name>A0A3Q7X1V5_CICAR</name>
<dbReference type="AlphaFoldDB" id="A0A3Q7X1V5"/>
<reference evidence="3" key="1">
    <citation type="journal article" date="2013" name="Nat. Biotechnol.">
        <title>Draft genome sequence of chickpea (Cicer arietinum) provides a resource for trait improvement.</title>
        <authorList>
            <person name="Varshney R.K."/>
            <person name="Song C."/>
            <person name="Saxena R.K."/>
            <person name="Azam S."/>
            <person name="Yu S."/>
            <person name="Sharpe A.G."/>
            <person name="Cannon S."/>
            <person name="Baek J."/>
            <person name="Rosen B.D."/>
            <person name="Tar'an B."/>
            <person name="Millan T."/>
            <person name="Zhang X."/>
            <person name="Ramsay L.D."/>
            <person name="Iwata A."/>
            <person name="Wang Y."/>
            <person name="Nelson W."/>
            <person name="Farmer A.D."/>
            <person name="Gaur P.M."/>
            <person name="Soderlund C."/>
            <person name="Penmetsa R.V."/>
            <person name="Xu C."/>
            <person name="Bharti A.K."/>
            <person name="He W."/>
            <person name="Winter P."/>
            <person name="Zhao S."/>
            <person name="Hane J.K."/>
            <person name="Carrasquilla-Garcia N."/>
            <person name="Condie J.A."/>
            <person name="Upadhyaya H.D."/>
            <person name="Luo M.C."/>
            <person name="Thudi M."/>
            <person name="Gowda C.L."/>
            <person name="Singh N.P."/>
            <person name="Lichtenzveig J."/>
            <person name="Gali K.K."/>
            <person name="Rubio J."/>
            <person name="Nadarajan N."/>
            <person name="Dolezel J."/>
            <person name="Bansal K.C."/>
            <person name="Xu X."/>
            <person name="Edwards D."/>
            <person name="Zhang G."/>
            <person name="Kahl G."/>
            <person name="Gil J."/>
            <person name="Singh K.B."/>
            <person name="Datta S.K."/>
            <person name="Jackson S.A."/>
            <person name="Wang J."/>
            <person name="Cook D.R."/>
        </authorList>
    </citation>
    <scope>NUCLEOTIDE SEQUENCE [LARGE SCALE GENOMIC DNA]</scope>
    <source>
        <strain evidence="3">cv. CDC Frontier</strain>
    </source>
</reference>
<gene>
    <name evidence="4" type="primary">LOC113785462</name>
</gene>
<dbReference type="InterPro" id="IPR053168">
    <property type="entry name" value="Glutamic_endopeptidase"/>
</dbReference>
<dbReference type="PaxDb" id="3827-XP_004490856.1"/>
<dbReference type="Gene3D" id="3.90.1320.10">
    <property type="entry name" value="Outer-capsid protein sigma 3, large lobe"/>
    <property type="match status" value="1"/>
</dbReference>
<keyword evidence="1" id="KW-0732">Signal</keyword>
<evidence type="ECO:0000256" key="1">
    <source>
        <dbReference type="SAM" id="SignalP"/>
    </source>
</evidence>
<sequence length="388" mass="43623">MIHILFFFLCLVSSITCHRFDDIVKDDLEIEKQLKIINKSPVNSIHTKFGYIVDCIDINKQPAFDHPLLINHKLQRKPSFQNEIQNHSVKISSTKATFGLAKDQCPIETVPIRRTTKEDLIRGKSFFNNLIFDGNPNNHVASISLRTVDPTYFSYFGVSGTNSVYNVKVENDQSSSSVMWVRNGAIDNTNFIGIGWHVAPELYDDDETHLYALWTSDNFKNTGCYNLLCSGFVQTSKSYYLGAPFAKTSIYGGEMFEIAISIIQDPITKDWWVTSENENLGYFPASLFSNMTSADQVGWGGRATTTSGAPGPPMGSGYFPDDIFDHASYFRYITYQNNSRKNFSPDKFLIQRFTDKPQCYNAKFYDNQGNEIGPAALQFGGPGGNCDG</sequence>